<dbReference type="Proteomes" id="UP001157502">
    <property type="component" value="Chromosome 23"/>
</dbReference>
<proteinExistence type="predicted"/>
<accession>A0ACC2FRJ5</accession>
<evidence type="ECO:0000313" key="2">
    <source>
        <dbReference type="Proteomes" id="UP001157502"/>
    </source>
</evidence>
<gene>
    <name evidence="1" type="ORF">DPEC_G00258880</name>
</gene>
<sequence>MSEISMPGRVHISSLAKTFKLIDEDPTNGATGDIVAGSKVRRTPTFRVWRVGMIPRARDRSPDRVTLDESQDP</sequence>
<dbReference type="EMBL" id="CM055750">
    <property type="protein sequence ID" value="KAJ7993840.1"/>
    <property type="molecule type" value="Genomic_DNA"/>
</dbReference>
<keyword evidence="2" id="KW-1185">Reference proteome</keyword>
<protein>
    <submittedName>
        <fullName evidence="1">Uncharacterized protein</fullName>
    </submittedName>
</protein>
<comment type="caution">
    <text evidence="1">The sequence shown here is derived from an EMBL/GenBank/DDBJ whole genome shotgun (WGS) entry which is preliminary data.</text>
</comment>
<name>A0ACC2FRJ5_DALPE</name>
<evidence type="ECO:0000313" key="1">
    <source>
        <dbReference type="EMBL" id="KAJ7993840.1"/>
    </source>
</evidence>
<organism evidence="1 2">
    <name type="scientific">Dallia pectoralis</name>
    <name type="common">Alaska blackfish</name>
    <dbReference type="NCBI Taxonomy" id="75939"/>
    <lineage>
        <taxon>Eukaryota</taxon>
        <taxon>Metazoa</taxon>
        <taxon>Chordata</taxon>
        <taxon>Craniata</taxon>
        <taxon>Vertebrata</taxon>
        <taxon>Euteleostomi</taxon>
        <taxon>Actinopterygii</taxon>
        <taxon>Neopterygii</taxon>
        <taxon>Teleostei</taxon>
        <taxon>Protacanthopterygii</taxon>
        <taxon>Esociformes</taxon>
        <taxon>Umbridae</taxon>
        <taxon>Dallia</taxon>
    </lineage>
</organism>
<reference evidence="1" key="1">
    <citation type="submission" date="2021-05" db="EMBL/GenBank/DDBJ databases">
        <authorList>
            <person name="Pan Q."/>
            <person name="Jouanno E."/>
            <person name="Zahm M."/>
            <person name="Klopp C."/>
            <person name="Cabau C."/>
            <person name="Louis A."/>
            <person name="Berthelot C."/>
            <person name="Parey E."/>
            <person name="Roest Crollius H."/>
            <person name="Montfort J."/>
            <person name="Robinson-Rechavi M."/>
            <person name="Bouchez O."/>
            <person name="Lampietro C."/>
            <person name="Lopez Roques C."/>
            <person name="Donnadieu C."/>
            <person name="Postlethwait J."/>
            <person name="Bobe J."/>
            <person name="Dillon D."/>
            <person name="Chandos A."/>
            <person name="von Hippel F."/>
            <person name="Guiguen Y."/>
        </authorList>
    </citation>
    <scope>NUCLEOTIDE SEQUENCE</scope>
    <source>
        <strain evidence="1">YG-Jan2019</strain>
    </source>
</reference>